<comment type="subcellular location">
    <subcellularLocation>
        <location evidence="1">Membrane</location>
        <topology evidence="1">Multi-pass membrane protein</topology>
    </subcellularLocation>
</comment>
<comment type="similarity">
    <text evidence="2">Belongs to the G-protein coupled receptor 1 family.</text>
</comment>
<evidence type="ECO:0000256" key="5">
    <source>
        <dbReference type="ARBA" id="ARBA00023040"/>
    </source>
</evidence>
<dbReference type="PROSITE" id="PS50262">
    <property type="entry name" value="G_PROTEIN_RECEP_F1_2"/>
    <property type="match status" value="1"/>
</dbReference>
<feature type="non-terminal residue" evidence="11">
    <location>
        <position position="1"/>
    </location>
</feature>
<protein>
    <submittedName>
        <fullName evidence="11">CAPAR protein</fullName>
    </submittedName>
</protein>
<evidence type="ECO:0000259" key="10">
    <source>
        <dbReference type="PROSITE" id="PS50262"/>
    </source>
</evidence>
<evidence type="ECO:0000256" key="7">
    <source>
        <dbReference type="ARBA" id="ARBA00023170"/>
    </source>
</evidence>
<evidence type="ECO:0000256" key="8">
    <source>
        <dbReference type="ARBA" id="ARBA00023224"/>
    </source>
</evidence>
<evidence type="ECO:0000256" key="3">
    <source>
        <dbReference type="ARBA" id="ARBA00022692"/>
    </source>
</evidence>
<dbReference type="Proteomes" id="UP000670152">
    <property type="component" value="Unassembled WGS sequence"/>
</dbReference>
<accession>A0A836JUB1</accession>
<dbReference type="GO" id="GO:0005886">
    <property type="term" value="C:plasma membrane"/>
    <property type="evidence" value="ECO:0007669"/>
    <property type="project" value="TreeGrafter"/>
</dbReference>
<keyword evidence="8" id="KW-0807">Transducer</keyword>
<proteinExistence type="inferred from homology"/>
<dbReference type="OrthoDB" id="5962705at2759"/>
<feature type="domain" description="G-protein coupled receptors family 1 profile" evidence="10">
    <location>
        <begin position="63"/>
        <end position="146"/>
    </location>
</feature>
<reference evidence="11 12" key="1">
    <citation type="submission" date="2020-02" db="EMBL/GenBank/DDBJ databases">
        <title>Relaxed selection underlies rapid genomic changes in the transitions from sociality to social parasitism in ants.</title>
        <authorList>
            <person name="Bi X."/>
        </authorList>
    </citation>
    <scope>NUCLEOTIDE SEQUENCE [LARGE SCALE GENOMIC DNA]</scope>
    <source>
        <strain evidence="11">BGI-DK2014b</strain>
        <tissue evidence="11">Whole body</tissue>
    </source>
</reference>
<evidence type="ECO:0000313" key="12">
    <source>
        <dbReference type="Proteomes" id="UP000670152"/>
    </source>
</evidence>
<dbReference type="InterPro" id="IPR000276">
    <property type="entry name" value="GPCR_Rhodpsn"/>
</dbReference>
<keyword evidence="6 9" id="KW-0472">Membrane</keyword>
<dbReference type="EMBL" id="JAANIB010010267">
    <property type="protein sequence ID" value="KAG5319885.1"/>
    <property type="molecule type" value="Genomic_DNA"/>
</dbReference>
<keyword evidence="12" id="KW-1185">Reference proteome</keyword>
<dbReference type="AlphaFoldDB" id="A0A836JUB1"/>
<feature type="non-terminal residue" evidence="11">
    <location>
        <position position="224"/>
    </location>
</feature>
<keyword evidence="5" id="KW-0297">G-protein coupled receptor</keyword>
<dbReference type="PANTHER" id="PTHR24243">
    <property type="entry name" value="G-PROTEIN COUPLED RECEPTOR"/>
    <property type="match status" value="1"/>
</dbReference>
<dbReference type="Pfam" id="PF00001">
    <property type="entry name" value="7tm_1"/>
    <property type="match status" value="1"/>
</dbReference>
<evidence type="ECO:0000256" key="4">
    <source>
        <dbReference type="ARBA" id="ARBA00022989"/>
    </source>
</evidence>
<keyword evidence="7" id="KW-0675">Receptor</keyword>
<evidence type="ECO:0000256" key="1">
    <source>
        <dbReference type="ARBA" id="ARBA00004141"/>
    </source>
</evidence>
<organism evidence="11 12">
    <name type="scientific">Acromyrmex heyeri</name>
    <dbReference type="NCBI Taxonomy" id="230685"/>
    <lineage>
        <taxon>Eukaryota</taxon>
        <taxon>Metazoa</taxon>
        <taxon>Ecdysozoa</taxon>
        <taxon>Arthropoda</taxon>
        <taxon>Hexapoda</taxon>
        <taxon>Insecta</taxon>
        <taxon>Pterygota</taxon>
        <taxon>Neoptera</taxon>
        <taxon>Endopterygota</taxon>
        <taxon>Hymenoptera</taxon>
        <taxon>Apocrita</taxon>
        <taxon>Aculeata</taxon>
        <taxon>Formicoidea</taxon>
        <taxon>Formicidae</taxon>
        <taxon>Myrmicinae</taxon>
        <taxon>Acromyrmex</taxon>
    </lineage>
</organism>
<gene>
    <name evidence="11" type="primary">Capar_2</name>
    <name evidence="11" type="ORF">G6Z77_0013094</name>
</gene>
<evidence type="ECO:0000256" key="6">
    <source>
        <dbReference type="ARBA" id="ARBA00023136"/>
    </source>
</evidence>
<evidence type="ECO:0000313" key="11">
    <source>
        <dbReference type="EMBL" id="KAG5319885.1"/>
    </source>
</evidence>
<dbReference type="Gene3D" id="1.20.1070.10">
    <property type="entry name" value="Rhodopsin 7-helix transmembrane proteins"/>
    <property type="match status" value="1"/>
</dbReference>
<sequence length="224" mass="25146">MGTSSQDGDIENDTLDFWRDWDLSELTEDEYLSKVLGPKYLTLKLVIPLTITYVVIFITGIFGNVATCTVIVRNSSMQTATNYYLFSLAISDLTLLLLGLPNELSVFWQQYPWVLGTGLCKIRAYVSEMSSYVSVLTIVAFSMERHTIAQVKDIFCFTSNRQENIKDSSRNNGNASNFPQNAYSLQKEDSSSTFLFERGHLLAHQQPSIGSTTSTKRSEESVSV</sequence>
<dbReference type="PANTHER" id="PTHR24243:SF107">
    <property type="entry name" value="NEUROPEPTIDES CAPA RECEPTOR"/>
    <property type="match status" value="1"/>
</dbReference>
<feature type="transmembrane region" description="Helical" evidence="9">
    <location>
        <begin position="45"/>
        <end position="71"/>
    </location>
</feature>
<dbReference type="SUPFAM" id="SSF81321">
    <property type="entry name" value="Family A G protein-coupled receptor-like"/>
    <property type="match status" value="1"/>
</dbReference>
<keyword evidence="3 9" id="KW-0812">Transmembrane</keyword>
<feature type="transmembrane region" description="Helical" evidence="9">
    <location>
        <begin position="83"/>
        <end position="102"/>
    </location>
</feature>
<comment type="caution">
    <text evidence="11">The sequence shown here is derived from an EMBL/GenBank/DDBJ whole genome shotgun (WGS) entry which is preliminary data.</text>
</comment>
<dbReference type="InterPro" id="IPR017452">
    <property type="entry name" value="GPCR_Rhodpsn_7TM"/>
</dbReference>
<dbReference type="PRINTS" id="PR00237">
    <property type="entry name" value="GPCRRHODOPSN"/>
</dbReference>
<evidence type="ECO:0000256" key="2">
    <source>
        <dbReference type="ARBA" id="ARBA00010663"/>
    </source>
</evidence>
<name>A0A836JUB1_9HYME</name>
<dbReference type="GO" id="GO:0008188">
    <property type="term" value="F:neuropeptide receptor activity"/>
    <property type="evidence" value="ECO:0007669"/>
    <property type="project" value="TreeGrafter"/>
</dbReference>
<keyword evidence="4 9" id="KW-1133">Transmembrane helix</keyword>
<evidence type="ECO:0000256" key="9">
    <source>
        <dbReference type="SAM" id="Phobius"/>
    </source>
</evidence>